<reference evidence="2 3" key="1">
    <citation type="journal article" date="2013" name="Genome Announc.">
        <title>Draft Genome Sequence of Arthrobacter crystallopoietes Strain BAB-32, Revealing Genes for Bioremediation.</title>
        <authorList>
            <person name="Joshi M.N."/>
            <person name="Pandit A.S."/>
            <person name="Sharma A."/>
            <person name="Pandya R.V."/>
            <person name="Desai S.M."/>
            <person name="Saxena A.K."/>
            <person name="Bagatharia S.B."/>
        </authorList>
    </citation>
    <scope>NUCLEOTIDE SEQUENCE [LARGE SCALE GENOMIC DNA]</scope>
    <source>
        <strain evidence="2 3">BAB-32</strain>
    </source>
</reference>
<dbReference type="Proteomes" id="UP000010729">
    <property type="component" value="Unassembled WGS sequence"/>
</dbReference>
<comment type="caution">
    <text evidence="2">The sequence shown here is derived from an EMBL/GenBank/DDBJ whole genome shotgun (WGS) entry which is preliminary data.</text>
</comment>
<dbReference type="AlphaFoldDB" id="N1V4D0"/>
<organism evidence="2 3">
    <name type="scientific">Arthrobacter crystallopoietes BAB-32</name>
    <dbReference type="NCBI Taxonomy" id="1246476"/>
    <lineage>
        <taxon>Bacteria</taxon>
        <taxon>Bacillati</taxon>
        <taxon>Actinomycetota</taxon>
        <taxon>Actinomycetes</taxon>
        <taxon>Micrococcales</taxon>
        <taxon>Micrococcaceae</taxon>
        <taxon>Crystallibacter</taxon>
    </lineage>
</organism>
<keyword evidence="1" id="KW-0472">Membrane</keyword>
<keyword evidence="3" id="KW-1185">Reference proteome</keyword>
<evidence type="ECO:0000313" key="3">
    <source>
        <dbReference type="Proteomes" id="UP000010729"/>
    </source>
</evidence>
<protein>
    <submittedName>
        <fullName evidence="2">Uncharacterized protein</fullName>
    </submittedName>
</protein>
<dbReference type="OrthoDB" id="3260856at2"/>
<dbReference type="EMBL" id="ANPE02000098">
    <property type="protein sequence ID" value="EMY34854.1"/>
    <property type="molecule type" value="Genomic_DNA"/>
</dbReference>
<keyword evidence="1" id="KW-0812">Transmembrane</keyword>
<evidence type="ECO:0000256" key="1">
    <source>
        <dbReference type="SAM" id="Phobius"/>
    </source>
</evidence>
<gene>
    <name evidence="2" type="ORF">D477_007429</name>
</gene>
<proteinExistence type="predicted"/>
<keyword evidence="1" id="KW-1133">Transmembrane helix</keyword>
<accession>N1V4D0</accession>
<dbReference type="RefSeq" id="WP_005268337.1">
    <property type="nucleotide sequence ID" value="NZ_ANPE02000098.1"/>
</dbReference>
<evidence type="ECO:0000313" key="2">
    <source>
        <dbReference type="EMBL" id="EMY34854.1"/>
    </source>
</evidence>
<sequence>MLHLPAEYARFYGGPGTYTHMNGFYWGSPVFLLAGYGLTALGNRSRRRAAEAAAATQWREQQTVDVIATDQRLLCLANGQWLTFDFAAVTACYPEPEQHSLVFEFPDTSPLLIGGASSPLIAAVAVWALHGQRGVNEHPALAGLRSQR</sequence>
<feature type="transmembrane region" description="Helical" evidence="1">
    <location>
        <begin position="23"/>
        <end position="41"/>
    </location>
</feature>
<name>N1V4D0_9MICC</name>